<evidence type="ECO:0000313" key="1">
    <source>
        <dbReference type="EMBL" id="OGK24612.1"/>
    </source>
</evidence>
<comment type="caution">
    <text evidence="1">The sequence shown here is derived from an EMBL/GenBank/DDBJ whole genome shotgun (WGS) entry which is preliminary data.</text>
</comment>
<dbReference type="Proteomes" id="UP000177159">
    <property type="component" value="Unassembled WGS sequence"/>
</dbReference>
<sequence>MKSIKDVLKNFNPLEDKYVSREYQSFGVHLSEKLDDHKHKSLYIKLSRDIPRPVLEQALRFVVDSGARKKAALFMWKLKEIGAFKRSTD</sequence>
<protein>
    <submittedName>
        <fullName evidence="1">Uncharacterized protein</fullName>
    </submittedName>
</protein>
<name>A0A1F7H1N8_9BACT</name>
<reference evidence="1 2" key="1">
    <citation type="journal article" date="2016" name="Nat. Commun.">
        <title>Thousands of microbial genomes shed light on interconnected biogeochemical processes in an aquifer system.</title>
        <authorList>
            <person name="Anantharaman K."/>
            <person name="Brown C.T."/>
            <person name="Hug L.A."/>
            <person name="Sharon I."/>
            <person name="Castelle C.J."/>
            <person name="Probst A.J."/>
            <person name="Thomas B.C."/>
            <person name="Singh A."/>
            <person name="Wilkins M.J."/>
            <person name="Karaoz U."/>
            <person name="Brodie E.L."/>
            <person name="Williams K.H."/>
            <person name="Hubbard S.S."/>
            <person name="Banfield J.F."/>
        </authorList>
    </citation>
    <scope>NUCLEOTIDE SEQUENCE [LARGE SCALE GENOMIC DNA]</scope>
</reference>
<proteinExistence type="predicted"/>
<dbReference type="AlphaFoldDB" id="A0A1F7H1N8"/>
<accession>A0A1F7H1N8</accession>
<organism evidence="1 2">
    <name type="scientific">Candidatus Roizmanbacteria bacterium RIFCSPHIGHO2_02_FULL_37_24</name>
    <dbReference type="NCBI Taxonomy" id="1802037"/>
    <lineage>
        <taxon>Bacteria</taxon>
        <taxon>Candidatus Roizmaniibacteriota</taxon>
    </lineage>
</organism>
<gene>
    <name evidence="1" type="ORF">A3C24_02370</name>
</gene>
<evidence type="ECO:0000313" key="2">
    <source>
        <dbReference type="Proteomes" id="UP000177159"/>
    </source>
</evidence>
<dbReference type="EMBL" id="MFZM01000005">
    <property type="protein sequence ID" value="OGK24612.1"/>
    <property type="molecule type" value="Genomic_DNA"/>
</dbReference>